<dbReference type="VEuPathDB" id="TriTrypDB:LmxM.34.4480"/>
<dbReference type="Gene3D" id="1.20.1520.10">
    <property type="entry name" value="ADP-ribosylation factor-like 2-binding protein, domain"/>
    <property type="match status" value="1"/>
</dbReference>
<keyword evidence="4" id="KW-0969">Cilium</keyword>
<feature type="region of interest" description="Disordered" evidence="6">
    <location>
        <begin position="160"/>
        <end position="190"/>
    </location>
</feature>
<keyword evidence="5" id="KW-0966">Cell projection</keyword>
<keyword evidence="9" id="KW-1185">Reference proteome</keyword>
<dbReference type="InterPro" id="IPR023379">
    <property type="entry name" value="BART_dom"/>
</dbReference>
<reference evidence="8 9" key="1">
    <citation type="journal article" date="2011" name="Genome Res.">
        <title>Chromosome and gene copy number variation allow major structural change between species and strains of Leishmania.</title>
        <authorList>
            <person name="Rogers M.B."/>
            <person name="Hilley J.D."/>
            <person name="Dickens N.J."/>
            <person name="Wilkes J."/>
            <person name="Bates P.A."/>
            <person name="Depledge D.P."/>
            <person name="Harris D."/>
            <person name="Her Y."/>
            <person name="Herzyk P."/>
            <person name="Imamura H."/>
            <person name="Otto T.D."/>
            <person name="Sanders M."/>
            <person name="Seeger K."/>
            <person name="Dujardin J.C."/>
            <person name="Berriman M."/>
            <person name="Smith D.F."/>
            <person name="Hertz-Fowler C."/>
            <person name="Mottram J.C."/>
        </authorList>
    </citation>
    <scope>NUCLEOTIDE SEQUENCE [LARGE SCALE GENOMIC DNA]</scope>
    <source>
        <strain evidence="8 9">MHOM/GT/2001/U1103</strain>
    </source>
</reference>
<evidence type="ECO:0000256" key="4">
    <source>
        <dbReference type="ARBA" id="ARBA00023069"/>
    </source>
</evidence>
<dbReference type="Proteomes" id="UP000007259">
    <property type="component" value="Chromosome 34"/>
</dbReference>
<dbReference type="AlphaFoldDB" id="E9B6X7"/>
<accession>E9B6X7</accession>
<dbReference type="OrthoDB" id="240947at2759"/>
<evidence type="ECO:0000259" key="7">
    <source>
        <dbReference type="Pfam" id="PF11527"/>
    </source>
</evidence>
<dbReference type="GeneID" id="13451161"/>
<evidence type="ECO:0000256" key="5">
    <source>
        <dbReference type="ARBA" id="ARBA00023273"/>
    </source>
</evidence>
<evidence type="ECO:0000256" key="6">
    <source>
        <dbReference type="SAM" id="MobiDB-lite"/>
    </source>
</evidence>
<sequence>MSTKEDTPIFLASAVAAPLPLPDAKATALLEELDAFFSQGKNTDRLRHFIEENDDTFELVASECEVNTNTEGSLRLYQLFQRYVALIEGIIEDFVATAEKSDESMLRSLASAIQEEWKSPSTAYRCVCTSYIAASMDYKNFLEFAEDLYSMTHYRMHVREDDSGEEEDGEEIVGDVSGDGGYGSDDSNLN</sequence>
<organism evidence="8 9">
    <name type="scientific">Leishmania mexicana (strain MHOM/GT/2001/U1103)</name>
    <dbReference type="NCBI Taxonomy" id="929439"/>
    <lineage>
        <taxon>Eukaryota</taxon>
        <taxon>Discoba</taxon>
        <taxon>Euglenozoa</taxon>
        <taxon>Kinetoplastea</taxon>
        <taxon>Metakinetoplastina</taxon>
        <taxon>Trypanosomatida</taxon>
        <taxon>Trypanosomatidae</taxon>
        <taxon>Leishmaniinae</taxon>
        <taxon>Leishmania</taxon>
    </lineage>
</organism>
<dbReference type="GO" id="GO:0005929">
    <property type="term" value="C:cilium"/>
    <property type="evidence" value="ECO:0007669"/>
    <property type="project" value="UniProtKB-SubCell"/>
</dbReference>
<feature type="domain" description="BART" evidence="7">
    <location>
        <begin position="28"/>
        <end position="143"/>
    </location>
</feature>
<evidence type="ECO:0000256" key="2">
    <source>
        <dbReference type="ARBA" id="ARBA00004496"/>
    </source>
</evidence>
<comment type="subcellular location">
    <subcellularLocation>
        <location evidence="1">Cell projection</location>
        <location evidence="1">Cilium</location>
    </subcellularLocation>
    <subcellularLocation>
        <location evidence="2">Cytoplasm</location>
    </subcellularLocation>
</comment>
<feature type="compositionally biased region" description="Acidic residues" evidence="6">
    <location>
        <begin position="162"/>
        <end position="173"/>
    </location>
</feature>
<dbReference type="PhylomeDB" id="E9B6X7"/>
<evidence type="ECO:0000313" key="8">
    <source>
        <dbReference type="EMBL" id="CBZ31000.1"/>
    </source>
</evidence>
<evidence type="ECO:0000256" key="3">
    <source>
        <dbReference type="ARBA" id="ARBA00022490"/>
    </source>
</evidence>
<dbReference type="RefSeq" id="XP_003879444.1">
    <property type="nucleotide sequence ID" value="XM_003879395.1"/>
</dbReference>
<dbReference type="OMA" id="EWNSSEN"/>
<gene>
    <name evidence="8" type="ORF">LMXM_34_4480</name>
</gene>
<evidence type="ECO:0000256" key="1">
    <source>
        <dbReference type="ARBA" id="ARBA00004138"/>
    </source>
</evidence>
<dbReference type="InterPro" id="IPR042541">
    <property type="entry name" value="BART_sf"/>
</dbReference>
<dbReference type="Pfam" id="PF11527">
    <property type="entry name" value="ARL2_Bind_BART"/>
    <property type="match status" value="1"/>
</dbReference>
<dbReference type="KEGG" id="lmi:LMXM_34_4480"/>
<protein>
    <recommendedName>
        <fullName evidence="7">BART domain-containing protein</fullName>
    </recommendedName>
</protein>
<proteinExistence type="predicted"/>
<dbReference type="GO" id="GO:0005737">
    <property type="term" value="C:cytoplasm"/>
    <property type="evidence" value="ECO:0007669"/>
    <property type="project" value="UniProtKB-SubCell"/>
</dbReference>
<keyword evidence="3" id="KW-0963">Cytoplasm</keyword>
<dbReference type="EMBL" id="FR799587">
    <property type="protein sequence ID" value="CBZ31000.1"/>
    <property type="molecule type" value="Genomic_DNA"/>
</dbReference>
<name>E9B6X7_LEIMU</name>
<evidence type="ECO:0000313" key="9">
    <source>
        <dbReference type="Proteomes" id="UP000007259"/>
    </source>
</evidence>